<name>A0A4Q2UJS1_9BACT</name>
<keyword evidence="6" id="KW-1185">Reference proteome</keyword>
<gene>
    <name evidence="5" type="ORF">EQG79_20455</name>
</gene>
<keyword evidence="2" id="KW-0520">NAD</keyword>
<organism evidence="5 6">
    <name type="scientific">Spirosoma sordidisoli</name>
    <dbReference type="NCBI Taxonomy" id="2502893"/>
    <lineage>
        <taxon>Bacteria</taxon>
        <taxon>Pseudomonadati</taxon>
        <taxon>Bacteroidota</taxon>
        <taxon>Cytophagia</taxon>
        <taxon>Cytophagales</taxon>
        <taxon>Cytophagaceae</taxon>
        <taxon>Spirosoma</taxon>
    </lineage>
</organism>
<dbReference type="Gene3D" id="3.40.50.720">
    <property type="entry name" value="NAD(P)-binding Rossmann-like Domain"/>
    <property type="match status" value="1"/>
</dbReference>
<evidence type="ECO:0000313" key="6">
    <source>
        <dbReference type="Proteomes" id="UP000290407"/>
    </source>
</evidence>
<protein>
    <submittedName>
        <fullName evidence="5">Tagaturonate reductase</fullName>
    </submittedName>
</protein>
<dbReference type="SUPFAM" id="SSF48179">
    <property type="entry name" value="6-phosphogluconate dehydrogenase C-terminal domain-like"/>
    <property type="match status" value="1"/>
</dbReference>
<evidence type="ECO:0000259" key="4">
    <source>
        <dbReference type="Pfam" id="PF08125"/>
    </source>
</evidence>
<dbReference type="InterPro" id="IPR008927">
    <property type="entry name" value="6-PGluconate_DH-like_C_sf"/>
</dbReference>
<dbReference type="RefSeq" id="WP_129603593.1">
    <property type="nucleotide sequence ID" value="NZ_SBLB01000006.1"/>
</dbReference>
<dbReference type="GO" id="GO:0008926">
    <property type="term" value="F:mannitol-1-phosphate 5-dehydrogenase activity"/>
    <property type="evidence" value="ECO:0007669"/>
    <property type="project" value="TreeGrafter"/>
</dbReference>
<dbReference type="GO" id="GO:0019592">
    <property type="term" value="P:mannitol catabolic process"/>
    <property type="evidence" value="ECO:0007669"/>
    <property type="project" value="TreeGrafter"/>
</dbReference>
<dbReference type="InterPro" id="IPR036291">
    <property type="entry name" value="NAD(P)-bd_dom_sf"/>
</dbReference>
<dbReference type="GO" id="GO:0005829">
    <property type="term" value="C:cytosol"/>
    <property type="evidence" value="ECO:0007669"/>
    <property type="project" value="TreeGrafter"/>
</dbReference>
<dbReference type="SUPFAM" id="SSF51735">
    <property type="entry name" value="NAD(P)-binding Rossmann-fold domains"/>
    <property type="match status" value="1"/>
</dbReference>
<accession>A0A4Q2UJS1</accession>
<dbReference type="InterPro" id="IPR013131">
    <property type="entry name" value="Mannitol_DH_N"/>
</dbReference>
<comment type="caution">
    <text evidence="5">The sequence shown here is derived from an EMBL/GenBank/DDBJ whole genome shotgun (WGS) entry which is preliminary data.</text>
</comment>
<dbReference type="Proteomes" id="UP000290407">
    <property type="component" value="Unassembled WGS sequence"/>
</dbReference>
<dbReference type="InterPro" id="IPR013118">
    <property type="entry name" value="Mannitol_DH_C"/>
</dbReference>
<dbReference type="InterPro" id="IPR013328">
    <property type="entry name" value="6PGD_dom2"/>
</dbReference>
<feature type="domain" description="Mannitol dehydrogenase C-terminal" evidence="4">
    <location>
        <begin position="271"/>
        <end position="487"/>
    </location>
</feature>
<evidence type="ECO:0000313" key="5">
    <source>
        <dbReference type="EMBL" id="RYC67841.1"/>
    </source>
</evidence>
<dbReference type="PANTHER" id="PTHR30524">
    <property type="entry name" value="MANNITOL-1-PHOSPHATE 5-DEHYDROGENASE"/>
    <property type="match status" value="1"/>
</dbReference>
<evidence type="ECO:0000256" key="1">
    <source>
        <dbReference type="ARBA" id="ARBA00023002"/>
    </source>
</evidence>
<dbReference type="NCBIfam" id="NF002969">
    <property type="entry name" value="PRK03643.1"/>
    <property type="match status" value="1"/>
</dbReference>
<keyword evidence="1" id="KW-0560">Oxidoreductase</keyword>
<reference evidence="5 6" key="1">
    <citation type="submission" date="2019-01" db="EMBL/GenBank/DDBJ databases">
        <title>Spirosoma flava sp. nov., a propanil-degrading bacterium isolated from herbicide-contaminated soil.</title>
        <authorList>
            <person name="Zhang L."/>
            <person name="Jiang J.-D."/>
        </authorList>
    </citation>
    <scope>NUCLEOTIDE SEQUENCE [LARGE SCALE GENOMIC DNA]</scope>
    <source>
        <strain evidence="5 6">TY50</strain>
    </source>
</reference>
<evidence type="ECO:0000256" key="2">
    <source>
        <dbReference type="ARBA" id="ARBA00023027"/>
    </source>
</evidence>
<proteinExistence type="predicted"/>
<dbReference type="Pfam" id="PF01232">
    <property type="entry name" value="Mannitol_dh"/>
    <property type="match status" value="1"/>
</dbReference>
<evidence type="ECO:0000259" key="3">
    <source>
        <dbReference type="Pfam" id="PF01232"/>
    </source>
</evidence>
<dbReference type="AlphaFoldDB" id="A0A4Q2UJS1"/>
<dbReference type="PANTHER" id="PTHR30524:SF0">
    <property type="entry name" value="ALTRONATE OXIDOREDUCTASE-RELATED"/>
    <property type="match status" value="1"/>
</dbReference>
<dbReference type="EMBL" id="SBLB01000006">
    <property type="protein sequence ID" value="RYC67841.1"/>
    <property type="molecule type" value="Genomic_DNA"/>
</dbReference>
<sequence>MSRLNRTSHPAPTHPEKILQFGTGVLLRGLPDYLVQKANEAGQFNGSIVVVKSTGSQTDEFTGQDNLYTVAVRGVQQGQNVAETTVISAISRVLAAPTQWDEILRLARNPALQIIISNTTEVGLNYVEESIFQRPPESFPAKLTAFLYERFRSVGGSKAKGLVVIPTELVTDNGLKLREAVEKLATFNELGKLFTKWLKFHVRFCNSLVDRIVTRPTDEARQALEAETGYEDELLTFTEPYHLWAIEGDDRVRQMLSFASDATPQIIIDEDINFYKERKLRVLNGTHTLTMPLGYLLGLETVADEMQHADMSRFVESLMLDEIVPTVPDYGTPGMDKAAIRQFALDVLDRFRNPYLDHLLLNISLQETAKMQARNVATLQRYYDQFNTVPKHMALGFAAYLLFMKAVREEEGQFIGEITASGGVISYPIRDEKAAYFYGDWQTVDVKEASTVHTFVKSVLSDAAIWQADLSTLPGFVDAVAENLNRLLNEGAEATLRQHMTA</sequence>
<feature type="domain" description="Mannitol dehydrogenase N-terminal" evidence="3">
    <location>
        <begin position="16"/>
        <end position="252"/>
    </location>
</feature>
<dbReference type="Pfam" id="PF08125">
    <property type="entry name" value="Mannitol_dh_C"/>
    <property type="match status" value="1"/>
</dbReference>
<dbReference type="Gene3D" id="1.10.1040.10">
    <property type="entry name" value="N-(1-d-carboxylethyl)-l-norvaline Dehydrogenase, domain 2"/>
    <property type="match status" value="1"/>
</dbReference>